<dbReference type="NCBIfam" id="TIGR01167">
    <property type="entry name" value="LPXTG_anchor"/>
    <property type="match status" value="1"/>
</dbReference>
<dbReference type="NCBIfam" id="TIGR04226">
    <property type="entry name" value="RrgB_K2N_iso_D2"/>
    <property type="match status" value="1"/>
</dbReference>
<reference evidence="5" key="1">
    <citation type="submission" date="2021-10" db="EMBL/GenBank/DDBJ databases">
        <title>Collection of gut derived symbiotic bacterial strains cultured from healthy donors.</title>
        <authorList>
            <person name="Lin H."/>
            <person name="Littmann E."/>
            <person name="Kohout C."/>
            <person name="Pamer E.G."/>
        </authorList>
    </citation>
    <scope>NUCLEOTIDE SEQUENCE</scope>
    <source>
        <strain evidence="5">DFI.5.2</strain>
    </source>
</reference>
<keyword evidence="1" id="KW-0812">Transmembrane</keyword>
<keyword evidence="1" id="KW-0472">Membrane</keyword>
<feature type="domain" description="Gram-positive pilin backbone subunit 2 Cna-B-like" evidence="3">
    <location>
        <begin position="184"/>
        <end position="295"/>
    </location>
</feature>
<dbReference type="Gene3D" id="2.60.40.740">
    <property type="match status" value="1"/>
</dbReference>
<dbReference type="Pfam" id="PF17802">
    <property type="entry name" value="SpaA"/>
    <property type="match status" value="1"/>
</dbReference>
<dbReference type="InterPro" id="IPR041033">
    <property type="entry name" value="SpaA_PFL_dom_1"/>
</dbReference>
<accession>A0AAW4VI47</accession>
<dbReference type="Gene3D" id="2.60.40.10">
    <property type="entry name" value="Immunoglobulins"/>
    <property type="match status" value="1"/>
</dbReference>
<dbReference type="NCBIfam" id="NF033902">
    <property type="entry name" value="iso_D2_wall_anc"/>
    <property type="match status" value="1"/>
</dbReference>
<feature type="chain" id="PRO_5043487336" evidence="2">
    <location>
        <begin position="32"/>
        <end position="473"/>
    </location>
</feature>
<dbReference type="Proteomes" id="UP001197827">
    <property type="component" value="Unassembled WGS sequence"/>
</dbReference>
<gene>
    <name evidence="5" type="ORF">LJD74_08355</name>
</gene>
<sequence>MKNKLKKVIAYVLSFMMLFTMSAMNISSVSAASTGSITLNVAQHDIGATTFSVYKLMDATSANDKIAYTVNSDFKEFFKQTDVANSEDDEVVYNYIKNHVKNDDFTTKLKTYVASKNISKVTLSQSNLKANNLEYGYYAIIPSIDTYKPMYTTLSNSNQTVYLKGLEPDVDKKADGENWTSAQIGETVRFTVDSMVPNMTGFDHYVYKFTDEMSSGLTVSEADLNMKITMGDTELTAGNDYTVTVKNQKIIVDFGDFIKYKEHANETLKFEYQATLNSNAVTDDKTTNTATIQYGHDVNSLSDPKTDKTIIKTHNLKITKVEKNTETPLAGAKFNLYKGTNTSGEPIHFVQGDNGTYTVTTDENGITELVTPSTGIINVKGLDDGDYRLVETEAPEGYNKLKSPKEINIKAESSDNGENVTVSGNDITVENSTESWLPETGGMGTVIFTVVGVVGVLAILSTYFKKGKKREEA</sequence>
<feature type="signal peptide" evidence="2">
    <location>
        <begin position="1"/>
        <end position="31"/>
    </location>
</feature>
<evidence type="ECO:0000259" key="4">
    <source>
        <dbReference type="Pfam" id="PF17802"/>
    </source>
</evidence>
<organism evidence="5 6">
    <name type="scientific">Faecalibacillus intestinalis</name>
    <dbReference type="NCBI Taxonomy" id="1982626"/>
    <lineage>
        <taxon>Bacteria</taxon>
        <taxon>Bacillati</taxon>
        <taxon>Bacillota</taxon>
        <taxon>Erysipelotrichia</taxon>
        <taxon>Erysipelotrichales</taxon>
        <taxon>Coprobacillaceae</taxon>
        <taxon>Faecalibacillus</taxon>
    </lineage>
</organism>
<keyword evidence="2" id="KW-0732">Signal</keyword>
<dbReference type="EMBL" id="JAJDKQ010000015">
    <property type="protein sequence ID" value="MCB8562012.1"/>
    <property type="molecule type" value="Genomic_DNA"/>
</dbReference>
<comment type="caution">
    <text evidence="5">The sequence shown here is derived from an EMBL/GenBank/DDBJ whole genome shotgun (WGS) entry which is preliminary data.</text>
</comment>
<keyword evidence="1" id="KW-1133">Transmembrane helix</keyword>
<evidence type="ECO:0000256" key="2">
    <source>
        <dbReference type="SAM" id="SignalP"/>
    </source>
</evidence>
<dbReference type="AlphaFoldDB" id="A0AAW4VI47"/>
<evidence type="ECO:0000256" key="1">
    <source>
        <dbReference type="SAM" id="Phobius"/>
    </source>
</evidence>
<dbReference type="RefSeq" id="WP_118306263.1">
    <property type="nucleotide sequence ID" value="NZ_JAJDKQ010000015.1"/>
</dbReference>
<dbReference type="InterPro" id="IPR048052">
    <property type="entry name" value="FM1-like"/>
</dbReference>
<dbReference type="InterPro" id="IPR032334">
    <property type="entry name" value="GramPos_pilinBB"/>
</dbReference>
<proteinExistence type="predicted"/>
<dbReference type="InterPro" id="IPR026466">
    <property type="entry name" value="Fim_isopep_form_D2_dom"/>
</dbReference>
<feature type="transmembrane region" description="Helical" evidence="1">
    <location>
        <begin position="441"/>
        <end position="464"/>
    </location>
</feature>
<dbReference type="Pfam" id="PF16569">
    <property type="entry name" value="GramPos_pilinBB"/>
    <property type="match status" value="1"/>
</dbReference>
<feature type="domain" description="SpaA-like prealbumin fold" evidence="4">
    <location>
        <begin position="315"/>
        <end position="413"/>
    </location>
</feature>
<evidence type="ECO:0000259" key="3">
    <source>
        <dbReference type="Pfam" id="PF16569"/>
    </source>
</evidence>
<protein>
    <submittedName>
        <fullName evidence="5">SpaH/EbpB family LPXTG-anchored major pilin</fullName>
    </submittedName>
</protein>
<evidence type="ECO:0000313" key="6">
    <source>
        <dbReference type="Proteomes" id="UP001197827"/>
    </source>
</evidence>
<evidence type="ECO:0000313" key="5">
    <source>
        <dbReference type="EMBL" id="MCB8562012.1"/>
    </source>
</evidence>
<name>A0AAW4VI47_9FIRM</name>
<dbReference type="InterPro" id="IPR013783">
    <property type="entry name" value="Ig-like_fold"/>
</dbReference>